<gene>
    <name evidence="2" type="ORF">A6A03_17340</name>
</gene>
<dbReference type="SUPFAM" id="SSF82549">
    <property type="entry name" value="DAK1/DegV-like"/>
    <property type="match status" value="1"/>
</dbReference>
<comment type="caution">
    <text evidence="2">The sequence shown here is derived from an EMBL/GenBank/DDBJ whole genome shotgun (WGS) entry which is preliminary data.</text>
</comment>
<name>A0A178M8M4_9CHLR</name>
<evidence type="ECO:0000256" key="1">
    <source>
        <dbReference type="ARBA" id="ARBA00023121"/>
    </source>
</evidence>
<dbReference type="STRING" id="1707952.A6A03_17340"/>
<dbReference type="PANTHER" id="PTHR33434">
    <property type="entry name" value="DEGV DOMAIN-CONTAINING PROTEIN DR_1986-RELATED"/>
    <property type="match status" value="1"/>
</dbReference>
<dbReference type="InterPro" id="IPR043168">
    <property type="entry name" value="DegV_C"/>
</dbReference>
<dbReference type="Pfam" id="PF02645">
    <property type="entry name" value="DegV"/>
    <property type="match status" value="1"/>
</dbReference>
<sequence>MALMKVITDGASDIPFEVARDLEIEVVPLLAQIDDRLYRIGIDISEDQVYDLLFNGHDRVEIVKPSATVFEQLYRSLLGRYDYVYSIHLSHRLGSILSEAQTACARLPASNTRIEVIDSKLAGMGQGSVAIAAARAIRDGMSPAEVSDLIGQTIRHTHTAFFVDTMEYLEQSGLLTFSGSLIGSMQRIKPLMILDEGEIVPYERTRTRAKAIEGLFTFVEDFPHVEDVIIHYATTPEDVEKLLEKLDPIFPRDRVQVSRMGPAIAARLGPGAMAVTVFEGFDEA</sequence>
<keyword evidence="1" id="KW-0446">Lipid-binding</keyword>
<dbReference type="AlphaFoldDB" id="A0A178M8M4"/>
<dbReference type="GO" id="GO:0008289">
    <property type="term" value="F:lipid binding"/>
    <property type="evidence" value="ECO:0007669"/>
    <property type="project" value="UniProtKB-KW"/>
</dbReference>
<dbReference type="EMBL" id="LWQS01000070">
    <property type="protein sequence ID" value="OAN44244.1"/>
    <property type="molecule type" value="Genomic_DNA"/>
</dbReference>
<organism evidence="2 3">
    <name type="scientific">Chloroflexus islandicus</name>
    <dbReference type="NCBI Taxonomy" id="1707952"/>
    <lineage>
        <taxon>Bacteria</taxon>
        <taxon>Bacillati</taxon>
        <taxon>Chloroflexota</taxon>
        <taxon>Chloroflexia</taxon>
        <taxon>Chloroflexales</taxon>
        <taxon>Chloroflexineae</taxon>
        <taxon>Chloroflexaceae</taxon>
        <taxon>Chloroflexus</taxon>
    </lineage>
</organism>
<dbReference type="InterPro" id="IPR050270">
    <property type="entry name" value="DegV_domain_contain"/>
</dbReference>
<dbReference type="PROSITE" id="PS51482">
    <property type="entry name" value="DEGV"/>
    <property type="match status" value="1"/>
</dbReference>
<dbReference type="Gene3D" id="3.40.50.10170">
    <property type="match status" value="1"/>
</dbReference>
<dbReference type="PANTHER" id="PTHR33434:SF2">
    <property type="entry name" value="FATTY ACID-BINDING PROTEIN TM_1468"/>
    <property type="match status" value="1"/>
</dbReference>
<evidence type="ECO:0000313" key="3">
    <source>
        <dbReference type="Proteomes" id="UP000078287"/>
    </source>
</evidence>
<dbReference type="NCBIfam" id="TIGR00762">
    <property type="entry name" value="DegV"/>
    <property type="match status" value="1"/>
</dbReference>
<protein>
    <submittedName>
        <fullName evidence="2">Fatty acid-binding protein DegV</fullName>
    </submittedName>
</protein>
<keyword evidence="3" id="KW-1185">Reference proteome</keyword>
<dbReference type="Gene3D" id="3.30.1180.10">
    <property type="match status" value="1"/>
</dbReference>
<dbReference type="Proteomes" id="UP000078287">
    <property type="component" value="Unassembled WGS sequence"/>
</dbReference>
<dbReference type="OrthoDB" id="9780660at2"/>
<evidence type="ECO:0000313" key="2">
    <source>
        <dbReference type="EMBL" id="OAN44244.1"/>
    </source>
</evidence>
<reference evidence="2 3" key="1">
    <citation type="submission" date="2016-04" db="EMBL/GenBank/DDBJ databases">
        <title>Chloroflexus islandicus sp. nov., a thermophilic filamentous anoxygenic phototrophic bacterium from geyser Strokkur (Iceland).</title>
        <authorList>
            <person name="Gaisin V.A."/>
            <person name="Kalashnikov A.M."/>
            <person name="Sukhacheva M.V."/>
            <person name="Grouzdev D.S."/>
            <person name="Ivanov T.M."/>
            <person name="Kuznetsov B."/>
            <person name="Gorlenko V.M."/>
        </authorList>
    </citation>
    <scope>NUCLEOTIDE SEQUENCE [LARGE SCALE GENOMIC DNA]</scope>
    <source>
        <strain evidence="3">isl-2</strain>
    </source>
</reference>
<accession>A0A178M8M4</accession>
<dbReference type="InterPro" id="IPR003797">
    <property type="entry name" value="DegV"/>
</dbReference>
<proteinExistence type="predicted"/>